<gene>
    <name evidence="3 4 5 6 7" type="primary">LOC104599709</name>
</gene>
<dbReference type="RefSeq" id="XP_010260654.1">
    <property type="nucleotide sequence ID" value="XM_010262352.2"/>
</dbReference>
<dbReference type="RefSeq" id="XP_019053712.1">
    <property type="nucleotide sequence ID" value="XM_019198167.1"/>
</dbReference>
<dbReference type="PANTHER" id="PTHR12271:SF134">
    <property type="entry name" value="NUCLEOTIDYLTRANSFERASE FAMILY PROTEIN"/>
    <property type="match status" value="1"/>
</dbReference>
<dbReference type="Gene3D" id="3.30.460.10">
    <property type="entry name" value="Beta Polymerase, domain 2"/>
    <property type="match status" value="1"/>
</dbReference>
<feature type="domain" description="Poly(A) RNA polymerase mitochondrial-like central palm" evidence="1">
    <location>
        <begin position="34"/>
        <end position="178"/>
    </location>
</feature>
<name>A0A1U8Q4G9_NELNU</name>
<protein>
    <submittedName>
        <fullName evidence="3 4">Protein HESO1-like isoform X1</fullName>
    </submittedName>
</protein>
<dbReference type="RefSeq" id="XP_019053713.1">
    <property type="nucleotide sequence ID" value="XM_019198168.1"/>
</dbReference>
<dbReference type="Proteomes" id="UP000189703">
    <property type="component" value="Unplaced"/>
</dbReference>
<dbReference type="eggNOG" id="KOG2277">
    <property type="taxonomic scope" value="Eukaryota"/>
</dbReference>
<dbReference type="SUPFAM" id="SSF81631">
    <property type="entry name" value="PAP/OAS1 substrate-binding domain"/>
    <property type="match status" value="1"/>
</dbReference>
<dbReference type="STRING" id="4432.A0A1U8Q4G9"/>
<dbReference type="GeneID" id="104599709"/>
<reference evidence="3 4" key="1">
    <citation type="submission" date="2025-04" db="UniProtKB">
        <authorList>
            <consortium name="RefSeq"/>
        </authorList>
    </citation>
    <scope>IDENTIFICATION</scope>
</reference>
<proteinExistence type="predicted"/>
<dbReference type="RefSeq" id="XP_010260657.1">
    <property type="nucleotide sequence ID" value="XM_010262355.2"/>
</dbReference>
<dbReference type="GO" id="GO:0016779">
    <property type="term" value="F:nucleotidyltransferase activity"/>
    <property type="evidence" value="ECO:0000318"/>
    <property type="project" value="GO_Central"/>
</dbReference>
<evidence type="ECO:0000313" key="7">
    <source>
        <dbReference type="RefSeq" id="XP_019053713.1"/>
    </source>
</evidence>
<organism evidence="2 7">
    <name type="scientific">Nelumbo nucifera</name>
    <name type="common">Sacred lotus</name>
    <dbReference type="NCBI Taxonomy" id="4432"/>
    <lineage>
        <taxon>Eukaryota</taxon>
        <taxon>Viridiplantae</taxon>
        <taxon>Streptophyta</taxon>
        <taxon>Embryophyta</taxon>
        <taxon>Tracheophyta</taxon>
        <taxon>Spermatophyta</taxon>
        <taxon>Magnoliopsida</taxon>
        <taxon>Proteales</taxon>
        <taxon>Nelumbonaceae</taxon>
        <taxon>Nelumbo</taxon>
    </lineage>
</organism>
<dbReference type="OrthoDB" id="2274644at2759"/>
<dbReference type="AlphaFoldDB" id="A0A1U8Q4G9"/>
<dbReference type="GO" id="GO:0031123">
    <property type="term" value="P:RNA 3'-end processing"/>
    <property type="evidence" value="ECO:0000318"/>
    <property type="project" value="GO_Central"/>
</dbReference>
<dbReference type="RefSeq" id="XP_010260656.1">
    <property type="nucleotide sequence ID" value="XM_010262354.2"/>
</dbReference>
<dbReference type="PANTHER" id="PTHR12271">
    <property type="entry name" value="POLY A POLYMERASE CID PAP -RELATED"/>
    <property type="match status" value="1"/>
</dbReference>
<dbReference type="OMA" id="HNYRCDE"/>
<keyword evidence="2" id="KW-1185">Reference proteome</keyword>
<evidence type="ECO:0000259" key="1">
    <source>
        <dbReference type="Pfam" id="PF22600"/>
    </source>
</evidence>
<dbReference type="SUPFAM" id="SSF81301">
    <property type="entry name" value="Nucleotidyltransferase"/>
    <property type="match status" value="1"/>
</dbReference>
<accession>A0A1U8Q4G9</accession>
<dbReference type="InterPro" id="IPR043519">
    <property type="entry name" value="NT_sf"/>
</dbReference>
<dbReference type="KEGG" id="nnu:104599709"/>
<dbReference type="Gene3D" id="1.10.1410.10">
    <property type="match status" value="1"/>
</dbReference>
<dbReference type="Pfam" id="PF22600">
    <property type="entry name" value="MTPAP-like_central"/>
    <property type="match status" value="1"/>
</dbReference>
<evidence type="ECO:0000313" key="4">
    <source>
        <dbReference type="RefSeq" id="XP_010260656.1"/>
    </source>
</evidence>
<dbReference type="InterPro" id="IPR054708">
    <property type="entry name" value="MTPAP-like_central"/>
</dbReference>
<evidence type="ECO:0000313" key="2">
    <source>
        <dbReference type="Proteomes" id="UP000189703"/>
    </source>
</evidence>
<dbReference type="CDD" id="cd05402">
    <property type="entry name" value="NT_PAP_TUTase"/>
    <property type="match status" value="1"/>
</dbReference>
<sequence length="507" mass="58001">MALDEKVLCKRAKKLELQESEKFRFTLARLSAIESFLNEVYAMLRPKPSDYHNRRDLIRIFNRMAKDTYGSHNDFPIVEPFGSFLMDMFSANSDLDLSINFSNDADHLQRDKKIQHLRKFAKVLYTLQRKGHICDVQPILRARVPIIKFKDLGTGIECDISIENKDGIAKSMFIHTISAIDERFQKLSFLMKAWAKRHGINSSRDHTLNSLSIILFVAFHLQTRDPPILPPFSELLKNGAEPQDIRMTVHDFLHYGKKNKESLAELFVTLLAMMASVETLWPKGLCVSTYQGSWISKSWDDQVGYISVEDFTDRTQNVARAVDMEGLKKIYRCIHVSLCDLEDFKDGLIQAPKLNNSLFGSEPIPSVHCSSTVNHKRSFPFHDPAGMSPPLNPIPPKKRRFIEVPTVHQMHAEIPSHLPLVHSPIPQQNLYVRPGFGYGFNQMPSGSERPYCPPHLPFAPRLYSSGLQQNTVGVKVLHDPNLMSLVPHDRLGVPYPQVNHNWHYKLD</sequence>
<evidence type="ECO:0000313" key="5">
    <source>
        <dbReference type="RefSeq" id="XP_010260657.1"/>
    </source>
</evidence>
<evidence type="ECO:0000313" key="6">
    <source>
        <dbReference type="RefSeq" id="XP_019053712.1"/>
    </source>
</evidence>
<evidence type="ECO:0000313" key="3">
    <source>
        <dbReference type="RefSeq" id="XP_010260654.1"/>
    </source>
</evidence>